<dbReference type="Proteomes" id="UP001597135">
    <property type="component" value="Unassembled WGS sequence"/>
</dbReference>
<dbReference type="PANTHER" id="PTHR34148">
    <property type="entry name" value="ADENOSYLCOBINAMIDE-GDP RIBAZOLETRANSFERASE"/>
    <property type="match status" value="1"/>
</dbReference>
<feature type="transmembrane region" description="Helical" evidence="19">
    <location>
        <begin position="122"/>
        <end position="141"/>
    </location>
</feature>
<evidence type="ECO:0000313" key="21">
    <source>
        <dbReference type="Proteomes" id="UP001597135"/>
    </source>
</evidence>
<protein>
    <recommendedName>
        <fullName evidence="6 19">Adenosylcobinamide-GDP ribazoletransferase</fullName>
        <ecNumber evidence="5 19">2.7.8.26</ecNumber>
    </recommendedName>
    <alternativeName>
        <fullName evidence="16 19">Cobalamin synthase</fullName>
    </alternativeName>
    <alternativeName>
        <fullName evidence="15 19">Cobalamin-5'-phosphate synthase</fullName>
    </alternativeName>
</protein>
<dbReference type="InterPro" id="IPR003805">
    <property type="entry name" value="CobS"/>
</dbReference>
<comment type="caution">
    <text evidence="20">The sequence shown here is derived from an EMBL/GenBank/DDBJ whole genome shotgun (WGS) entry which is preliminary data.</text>
</comment>
<dbReference type="Pfam" id="PF02654">
    <property type="entry name" value="CobS"/>
    <property type="match status" value="1"/>
</dbReference>
<evidence type="ECO:0000256" key="18">
    <source>
        <dbReference type="ARBA" id="ARBA00049504"/>
    </source>
</evidence>
<organism evidence="20 21">
    <name type="scientific">Litorisediminicola beolgyonensis</name>
    <dbReference type="NCBI Taxonomy" id="1173614"/>
    <lineage>
        <taxon>Bacteria</taxon>
        <taxon>Pseudomonadati</taxon>
        <taxon>Pseudomonadota</taxon>
        <taxon>Alphaproteobacteria</taxon>
        <taxon>Rhodobacterales</taxon>
        <taxon>Paracoccaceae</taxon>
        <taxon>Litorisediminicola</taxon>
    </lineage>
</organism>
<reference evidence="21" key="1">
    <citation type="journal article" date="2019" name="Int. J. Syst. Evol. Microbiol.">
        <title>The Global Catalogue of Microorganisms (GCM) 10K type strain sequencing project: providing services to taxonomists for standard genome sequencing and annotation.</title>
        <authorList>
            <consortium name="The Broad Institute Genomics Platform"/>
            <consortium name="The Broad Institute Genome Sequencing Center for Infectious Disease"/>
            <person name="Wu L."/>
            <person name="Ma J."/>
        </authorList>
    </citation>
    <scope>NUCLEOTIDE SEQUENCE [LARGE SCALE GENOMIC DNA]</scope>
    <source>
        <strain evidence="21">CCUG 62953</strain>
    </source>
</reference>
<keyword evidence="7 19" id="KW-1003">Cell membrane</keyword>
<dbReference type="EC" id="2.7.8.26" evidence="5 19"/>
<feature type="transmembrane region" description="Helical" evidence="19">
    <location>
        <begin position="243"/>
        <end position="261"/>
    </location>
</feature>
<dbReference type="GO" id="GO:0051073">
    <property type="term" value="F:adenosylcobinamide-GDP ribazoletransferase activity"/>
    <property type="evidence" value="ECO:0007669"/>
    <property type="project" value="UniProtKB-EC"/>
</dbReference>
<comment type="catalytic activity">
    <reaction evidence="17 19">
        <text>alpha-ribazole + adenosylcob(III)inamide-GDP = adenosylcob(III)alamin + GMP + H(+)</text>
        <dbReference type="Rhea" id="RHEA:16049"/>
        <dbReference type="ChEBI" id="CHEBI:10329"/>
        <dbReference type="ChEBI" id="CHEBI:15378"/>
        <dbReference type="ChEBI" id="CHEBI:18408"/>
        <dbReference type="ChEBI" id="CHEBI:58115"/>
        <dbReference type="ChEBI" id="CHEBI:60487"/>
        <dbReference type="EC" id="2.7.8.26"/>
    </reaction>
</comment>
<evidence type="ECO:0000256" key="2">
    <source>
        <dbReference type="ARBA" id="ARBA00004651"/>
    </source>
</evidence>
<evidence type="ECO:0000256" key="1">
    <source>
        <dbReference type="ARBA" id="ARBA00001946"/>
    </source>
</evidence>
<keyword evidence="11 19" id="KW-0460">Magnesium</keyword>
<gene>
    <name evidence="19" type="primary">cobS</name>
    <name evidence="20" type="ORF">ACFQ4E_03175</name>
</gene>
<sequence length="262" mass="26982">MMERRESETRGPLGRDWTRFALALEFLTRLPLLPGTAYDPVFFAQSPRFYPAVGLVVGMLSALTFWGAAQIWAAPVAAVLALGAGVWVTGGLHEDGLADCADGLGGGQSRERALEIMRDSRIGAYGVLALVFALGLRAVVLGGATPAVGAAALVLAAVVGRLAMVLAIWRLDYARAGSAKFAVPEAGGRSLIHGGAVLVLVMALAGPVLGGGLWTGLALGGAAALWMAWRLKARLGGYTGDGLGAICVLAESFCLLGVLAWV</sequence>
<comment type="subcellular location">
    <subcellularLocation>
        <location evidence="2 19">Cell membrane</location>
        <topology evidence="2 19">Multi-pass membrane protein</topology>
    </subcellularLocation>
</comment>
<feature type="transmembrane region" description="Helical" evidence="19">
    <location>
        <begin position="49"/>
        <end position="66"/>
    </location>
</feature>
<feature type="transmembrane region" description="Helical" evidence="19">
    <location>
        <begin position="72"/>
        <end position="89"/>
    </location>
</feature>
<evidence type="ECO:0000256" key="12">
    <source>
        <dbReference type="ARBA" id="ARBA00022989"/>
    </source>
</evidence>
<comment type="catalytic activity">
    <reaction evidence="18 19">
        <text>alpha-ribazole 5'-phosphate + adenosylcob(III)inamide-GDP = adenosylcob(III)alamin 5'-phosphate + GMP + H(+)</text>
        <dbReference type="Rhea" id="RHEA:23560"/>
        <dbReference type="ChEBI" id="CHEBI:15378"/>
        <dbReference type="ChEBI" id="CHEBI:57918"/>
        <dbReference type="ChEBI" id="CHEBI:58115"/>
        <dbReference type="ChEBI" id="CHEBI:60487"/>
        <dbReference type="ChEBI" id="CHEBI:60493"/>
        <dbReference type="EC" id="2.7.8.26"/>
    </reaction>
</comment>
<proteinExistence type="inferred from homology"/>
<keyword evidence="13 19" id="KW-0472">Membrane</keyword>
<evidence type="ECO:0000256" key="15">
    <source>
        <dbReference type="ARBA" id="ARBA00032605"/>
    </source>
</evidence>
<evidence type="ECO:0000256" key="17">
    <source>
        <dbReference type="ARBA" id="ARBA00048623"/>
    </source>
</evidence>
<name>A0ABW3ZEG9_9RHOB</name>
<evidence type="ECO:0000256" key="7">
    <source>
        <dbReference type="ARBA" id="ARBA00022475"/>
    </source>
</evidence>
<evidence type="ECO:0000256" key="19">
    <source>
        <dbReference type="HAMAP-Rule" id="MF_00719"/>
    </source>
</evidence>
<evidence type="ECO:0000256" key="5">
    <source>
        <dbReference type="ARBA" id="ARBA00013200"/>
    </source>
</evidence>
<evidence type="ECO:0000256" key="9">
    <source>
        <dbReference type="ARBA" id="ARBA00022679"/>
    </source>
</evidence>
<keyword evidence="10 19" id="KW-0812">Transmembrane</keyword>
<keyword evidence="21" id="KW-1185">Reference proteome</keyword>
<evidence type="ECO:0000256" key="14">
    <source>
        <dbReference type="ARBA" id="ARBA00025228"/>
    </source>
</evidence>
<evidence type="ECO:0000313" key="20">
    <source>
        <dbReference type="EMBL" id="MFD1341413.1"/>
    </source>
</evidence>
<comment type="cofactor">
    <cofactor evidence="1 19">
        <name>Mg(2+)</name>
        <dbReference type="ChEBI" id="CHEBI:18420"/>
    </cofactor>
</comment>
<dbReference type="PANTHER" id="PTHR34148:SF1">
    <property type="entry name" value="ADENOSYLCOBINAMIDE-GDP RIBAZOLETRANSFERASE"/>
    <property type="match status" value="1"/>
</dbReference>
<evidence type="ECO:0000256" key="3">
    <source>
        <dbReference type="ARBA" id="ARBA00004663"/>
    </source>
</evidence>
<keyword evidence="9 19" id="KW-0808">Transferase</keyword>
<dbReference type="RefSeq" id="WP_386801469.1">
    <property type="nucleotide sequence ID" value="NZ_JBHTMU010000003.1"/>
</dbReference>
<dbReference type="HAMAP" id="MF_00719">
    <property type="entry name" value="CobS"/>
    <property type="match status" value="1"/>
</dbReference>
<comment type="pathway">
    <text evidence="3 19">Cofactor biosynthesis; adenosylcobalamin biosynthesis; adenosylcobalamin from cob(II)yrinate a,c-diamide: step 7/7.</text>
</comment>
<evidence type="ECO:0000256" key="6">
    <source>
        <dbReference type="ARBA" id="ARBA00015850"/>
    </source>
</evidence>
<dbReference type="EMBL" id="JBHTMU010000003">
    <property type="protein sequence ID" value="MFD1341413.1"/>
    <property type="molecule type" value="Genomic_DNA"/>
</dbReference>
<comment type="function">
    <text evidence="14 19">Joins adenosylcobinamide-GDP and alpha-ribazole to generate adenosylcobalamin (Ado-cobalamin). Also synthesizes adenosylcobalamin 5'-phosphate from adenosylcobinamide-GDP and alpha-ribazole 5'-phosphate.</text>
</comment>
<keyword evidence="8 19" id="KW-0169">Cobalamin biosynthesis</keyword>
<keyword evidence="12 19" id="KW-1133">Transmembrane helix</keyword>
<evidence type="ECO:0000256" key="8">
    <source>
        <dbReference type="ARBA" id="ARBA00022573"/>
    </source>
</evidence>
<feature type="transmembrane region" description="Helical" evidence="19">
    <location>
        <begin position="147"/>
        <end position="169"/>
    </location>
</feature>
<evidence type="ECO:0000256" key="11">
    <source>
        <dbReference type="ARBA" id="ARBA00022842"/>
    </source>
</evidence>
<evidence type="ECO:0000256" key="13">
    <source>
        <dbReference type="ARBA" id="ARBA00023136"/>
    </source>
</evidence>
<evidence type="ECO:0000256" key="4">
    <source>
        <dbReference type="ARBA" id="ARBA00010561"/>
    </source>
</evidence>
<accession>A0ABW3ZEG9</accession>
<feature type="transmembrane region" description="Helical" evidence="19">
    <location>
        <begin position="190"/>
        <end position="207"/>
    </location>
</feature>
<evidence type="ECO:0000256" key="16">
    <source>
        <dbReference type="ARBA" id="ARBA00032853"/>
    </source>
</evidence>
<evidence type="ECO:0000256" key="10">
    <source>
        <dbReference type="ARBA" id="ARBA00022692"/>
    </source>
</evidence>
<comment type="similarity">
    <text evidence="4 19">Belongs to the CobS family.</text>
</comment>